<dbReference type="InterPro" id="IPR000601">
    <property type="entry name" value="PKD_dom"/>
</dbReference>
<dbReference type="SUPFAM" id="SSF49299">
    <property type="entry name" value="PKD domain"/>
    <property type="match status" value="1"/>
</dbReference>
<dbReference type="InterPro" id="IPR013783">
    <property type="entry name" value="Ig-like_fold"/>
</dbReference>
<feature type="domain" description="PKD" evidence="2">
    <location>
        <begin position="54"/>
        <end position="97"/>
    </location>
</feature>
<reference evidence="3" key="1">
    <citation type="submission" date="2016-09" db="EMBL/GenBank/DDBJ databases">
        <authorList>
            <person name="Capua I."/>
            <person name="De Benedictis P."/>
            <person name="Joannis T."/>
            <person name="Lombin L.H."/>
            <person name="Cattoli G."/>
        </authorList>
    </citation>
    <scope>NUCLEOTIDE SEQUENCE [LARGE SCALE GENOMIC DNA]</scope>
    <source>
        <strain evidence="3">MSU</strain>
    </source>
</reference>
<evidence type="ECO:0000256" key="1">
    <source>
        <dbReference type="SAM" id="SignalP"/>
    </source>
</evidence>
<dbReference type="InterPro" id="IPR035986">
    <property type="entry name" value="PKD_dom_sf"/>
</dbReference>
<dbReference type="EMBL" id="MUHG01000002">
    <property type="protein sequence ID" value="OXB22267.1"/>
    <property type="molecule type" value="Genomic_DNA"/>
</dbReference>
<reference evidence="4 6" key="3">
    <citation type="submission" date="2016-11" db="EMBL/GenBank/DDBJ databases">
        <title>Whole genomes of Flavobacteriaceae.</title>
        <authorList>
            <person name="Stine C."/>
            <person name="Li C."/>
            <person name="Tadesse D."/>
        </authorList>
    </citation>
    <scope>NUCLEOTIDE SEQUENCE [LARGE SCALE GENOMIC DNA]</scope>
    <source>
        <strain evidence="4 6">ATCC BAA-2541</strain>
    </source>
</reference>
<gene>
    <name evidence="4" type="ORF">B0A71_02055</name>
    <name evidence="3" type="ORF">BHE19_02010</name>
</gene>
<dbReference type="InterPro" id="IPR055353">
    <property type="entry name" value="DUF7619"/>
</dbReference>
<feature type="signal peptide" evidence="1">
    <location>
        <begin position="1"/>
        <end position="18"/>
    </location>
</feature>
<keyword evidence="1" id="KW-0732">Signal</keyword>
<sequence length="650" mass="74266">MKPLSSILLMLFSILAMGQTKVKDTITRRANIVFIQNGNAVTYKPETPPLIPIAGAPKPSYSYLWELGDGHYSKEAEPKHVYKNKGTYTTRLAVTNNYDNGKPPATRPKKVAVNDLTDTNYKDIASIADQNGFAILKNCDPIPEQEMVVVVSYQNMENYVSSGKLYLFYNEKQFKNNNFELVDYRTYASEREVKEKTVASVDDLDDSKNYVASAENTFKAKKYRNTTSEEDLDASLLDAHKTYHNVSVLEFDDANPNETRNVFYTFKTTPEMIKDTSATVTMRGIFVPNRSYKNHKIKNLEMEIVTSHDPNKMGSNGRFMNYRLVRFKRVNFKTRFQNNGEGPARMIRLETDIPDMFDKKTFQIEDMYPKCPICPKNEVPTTSCLDTIIKKNQIFFTFKNIYLPGSEQKNVHEKDSTKGFVKYSMKFGEDFHKVKTRSRTAIIFDKNEPIITNYATTRFLPGISIGAKAGYNLYPDLEKSTSYFVGATISPFKSYRFYWQAEWINALNKYESGLTVIDQTVAGANGVKQLQRTTTTTENKNVNWEIPVLIRYNLNNYIGVGAGIQANFDISSEQNQIQKIENFEGGTDQFLISTRTQSNSVKNGFGNLKTGVLLDLTAGFARIGPSFGARYVINFEQNFNYFQFYGIWRF</sequence>
<name>A0A1S1JA28_9FLAO</name>
<protein>
    <submittedName>
        <fullName evidence="3">PKD domain-containing protein</fullName>
    </submittedName>
</protein>
<evidence type="ECO:0000313" key="5">
    <source>
        <dbReference type="Proteomes" id="UP000180252"/>
    </source>
</evidence>
<dbReference type="Proteomes" id="UP000198319">
    <property type="component" value="Unassembled WGS sequence"/>
</dbReference>
<accession>A0A1S1JA28</accession>
<feature type="chain" id="PRO_5010232990" evidence="1">
    <location>
        <begin position="19"/>
        <end position="650"/>
    </location>
</feature>
<dbReference type="Pfam" id="PF25233">
    <property type="entry name" value="DUF7849"/>
    <property type="match status" value="1"/>
</dbReference>
<keyword evidence="6" id="KW-1185">Reference proteome</keyword>
<dbReference type="Gene3D" id="2.60.40.10">
    <property type="entry name" value="Immunoglobulins"/>
    <property type="match status" value="1"/>
</dbReference>
<dbReference type="CDD" id="cd00146">
    <property type="entry name" value="PKD"/>
    <property type="match status" value="1"/>
</dbReference>
<dbReference type="RefSeq" id="WP_070906092.1">
    <property type="nucleotide sequence ID" value="NZ_MIKE01000011.1"/>
</dbReference>
<proteinExistence type="predicted"/>
<dbReference type="Pfam" id="PF18911">
    <property type="entry name" value="PKD_4"/>
    <property type="match status" value="1"/>
</dbReference>
<dbReference type="STRING" id="1278819.BHE19_02010"/>
<dbReference type="EMBL" id="MIKE01000011">
    <property type="protein sequence ID" value="OHT46305.1"/>
    <property type="molecule type" value="Genomic_DNA"/>
</dbReference>
<evidence type="ECO:0000313" key="6">
    <source>
        <dbReference type="Proteomes" id="UP000198319"/>
    </source>
</evidence>
<evidence type="ECO:0000259" key="2">
    <source>
        <dbReference type="PROSITE" id="PS50093"/>
    </source>
</evidence>
<reference evidence="5" key="2">
    <citation type="submission" date="2016-09" db="EMBL/GenBank/DDBJ databases">
        <authorList>
            <person name="Chen S."/>
            <person name="Walker E."/>
        </authorList>
    </citation>
    <scope>NUCLEOTIDE SEQUENCE [LARGE SCALE GENOMIC DNA]</scope>
    <source>
        <strain evidence="5">MSU</strain>
    </source>
</reference>
<dbReference type="Pfam" id="PF24595">
    <property type="entry name" value="DUF7619"/>
    <property type="match status" value="1"/>
</dbReference>
<dbReference type="OrthoDB" id="1110367at2"/>
<dbReference type="PROSITE" id="PS50093">
    <property type="entry name" value="PKD"/>
    <property type="match status" value="1"/>
</dbReference>
<dbReference type="AlphaFoldDB" id="A0A1S1JA28"/>
<evidence type="ECO:0000313" key="3">
    <source>
        <dbReference type="EMBL" id="OHT46305.1"/>
    </source>
</evidence>
<organism evidence="3 5">
    <name type="scientific">Flavobacterium tructae</name>
    <dbReference type="NCBI Taxonomy" id="1114873"/>
    <lineage>
        <taxon>Bacteria</taxon>
        <taxon>Pseudomonadati</taxon>
        <taxon>Bacteroidota</taxon>
        <taxon>Flavobacteriia</taxon>
        <taxon>Flavobacteriales</taxon>
        <taxon>Flavobacteriaceae</taxon>
        <taxon>Flavobacterium</taxon>
    </lineage>
</organism>
<dbReference type="Proteomes" id="UP000180252">
    <property type="component" value="Unassembled WGS sequence"/>
</dbReference>
<comment type="caution">
    <text evidence="3">The sequence shown here is derived from an EMBL/GenBank/DDBJ whole genome shotgun (WGS) entry which is preliminary data.</text>
</comment>
<evidence type="ECO:0000313" key="4">
    <source>
        <dbReference type="EMBL" id="OXB22267.1"/>
    </source>
</evidence>
<dbReference type="InterPro" id="IPR057171">
    <property type="entry name" value="DUF7849"/>
</dbReference>